<reference evidence="1 2" key="1">
    <citation type="submission" date="2017-02" db="EMBL/GenBank/DDBJ databases">
        <title>Ketogulonicigenium robustum SPU B003 Genome sequencing and assembly.</title>
        <authorList>
            <person name="Li Y."/>
            <person name="Liu L."/>
            <person name="Wang C."/>
            <person name="Zhang M."/>
            <person name="Zhang T."/>
            <person name="Zhang Y."/>
        </authorList>
    </citation>
    <scope>NUCLEOTIDE SEQUENCE [LARGE SCALE GENOMIC DNA]</scope>
    <source>
        <strain evidence="1 2">SPU_B003</strain>
    </source>
</reference>
<organism evidence="1 2">
    <name type="scientific">Ketogulonicigenium robustum</name>
    <dbReference type="NCBI Taxonomy" id="92947"/>
    <lineage>
        <taxon>Bacteria</taxon>
        <taxon>Pseudomonadati</taxon>
        <taxon>Pseudomonadota</taxon>
        <taxon>Alphaproteobacteria</taxon>
        <taxon>Rhodobacterales</taxon>
        <taxon>Roseobacteraceae</taxon>
        <taxon>Ketogulonicigenium</taxon>
    </lineage>
</organism>
<evidence type="ECO:0000313" key="2">
    <source>
        <dbReference type="Proteomes" id="UP000242447"/>
    </source>
</evidence>
<accession>A0A1W6NWB8</accession>
<dbReference type="KEGG" id="kro:BVG79_00166"/>
<protein>
    <submittedName>
        <fullName evidence="1">Uncharacterized protein</fullName>
    </submittedName>
</protein>
<dbReference type="Proteomes" id="UP000242447">
    <property type="component" value="Chromosome"/>
</dbReference>
<sequence>MLQSETPVGRAFLGWSNLRDQINSPAFSGVSEAGFNLIVSRLDADATELLAIPCQTPRDFILKVIAVTDWGGVALPDETRAPELWAEARALVNWAYRII</sequence>
<evidence type="ECO:0000313" key="1">
    <source>
        <dbReference type="EMBL" id="ARO13526.1"/>
    </source>
</evidence>
<dbReference type="EMBL" id="CP019937">
    <property type="protein sequence ID" value="ARO13526.1"/>
    <property type="molecule type" value="Genomic_DNA"/>
</dbReference>
<dbReference type="STRING" id="92947.BVG79_00166"/>
<name>A0A1W6NWB8_9RHOB</name>
<dbReference type="AlphaFoldDB" id="A0A1W6NWB8"/>
<keyword evidence="2" id="KW-1185">Reference proteome</keyword>
<proteinExistence type="predicted"/>
<gene>
    <name evidence="1" type="ORF">BVG79_00166</name>
</gene>